<evidence type="ECO:0000256" key="1">
    <source>
        <dbReference type="ARBA" id="ARBA00008842"/>
    </source>
</evidence>
<feature type="region of interest" description="Disordered" evidence="3">
    <location>
        <begin position="57"/>
        <end position="126"/>
    </location>
</feature>
<name>A0ABP1QT05_9HEXA</name>
<dbReference type="PANTHER" id="PTHR10972">
    <property type="entry name" value="OXYSTEROL-BINDING PROTEIN-RELATED"/>
    <property type="match status" value="1"/>
</dbReference>
<evidence type="ECO:0000313" key="4">
    <source>
        <dbReference type="EMBL" id="CAL8109475.1"/>
    </source>
</evidence>
<dbReference type="EMBL" id="CAXLJM020000041">
    <property type="protein sequence ID" value="CAL8109475.1"/>
    <property type="molecule type" value="Genomic_DNA"/>
</dbReference>
<keyword evidence="2" id="KW-0597">Phosphoprotein</keyword>
<feature type="region of interest" description="Disordered" evidence="3">
    <location>
        <begin position="1"/>
        <end position="22"/>
    </location>
</feature>
<sequence length="134" mass="15301">MNGSWDSDISATKLDPNGKPIPETMRVLWKRNPLPSDSEKYYNFSVFACQLNEMDDDVAPTDARNRPDQRFMENGQWDEANAEKQRLEDKQREVRRQRVHDANIKLSTNSKTKSVKSGMPDGHNAVGSCTQCIN</sequence>
<gene>
    <name evidence="4" type="ORF">ODALV1_LOCUS13401</name>
</gene>
<dbReference type="InterPro" id="IPR000648">
    <property type="entry name" value="Oxysterol-bd"/>
</dbReference>
<reference evidence="4 5" key="1">
    <citation type="submission" date="2024-08" db="EMBL/GenBank/DDBJ databases">
        <authorList>
            <person name="Cucini C."/>
            <person name="Frati F."/>
        </authorList>
    </citation>
    <scope>NUCLEOTIDE SEQUENCE [LARGE SCALE GENOMIC DNA]</scope>
</reference>
<dbReference type="PANTHER" id="PTHR10972:SF205">
    <property type="entry name" value="OXYSTEROL-BINDING PROTEIN 1"/>
    <property type="match status" value="1"/>
</dbReference>
<feature type="compositionally biased region" description="Basic and acidic residues" evidence="3">
    <location>
        <begin position="81"/>
        <end position="103"/>
    </location>
</feature>
<protein>
    <submittedName>
        <fullName evidence="4">Uncharacterized protein</fullName>
    </submittedName>
</protein>
<evidence type="ECO:0000256" key="2">
    <source>
        <dbReference type="ARBA" id="ARBA00022553"/>
    </source>
</evidence>
<evidence type="ECO:0000256" key="3">
    <source>
        <dbReference type="SAM" id="MobiDB-lite"/>
    </source>
</evidence>
<dbReference type="SUPFAM" id="SSF144000">
    <property type="entry name" value="Oxysterol-binding protein-like"/>
    <property type="match status" value="1"/>
</dbReference>
<accession>A0ABP1QT05</accession>
<evidence type="ECO:0000313" key="5">
    <source>
        <dbReference type="Proteomes" id="UP001642540"/>
    </source>
</evidence>
<comment type="similarity">
    <text evidence="1">Belongs to the OSBP family.</text>
</comment>
<comment type="caution">
    <text evidence="4">The sequence shown here is derived from an EMBL/GenBank/DDBJ whole genome shotgun (WGS) entry which is preliminary data.</text>
</comment>
<proteinExistence type="inferred from homology"/>
<dbReference type="Pfam" id="PF01237">
    <property type="entry name" value="Oxysterol_BP"/>
    <property type="match status" value="1"/>
</dbReference>
<keyword evidence="5" id="KW-1185">Reference proteome</keyword>
<organism evidence="4 5">
    <name type="scientific">Orchesella dallaii</name>
    <dbReference type="NCBI Taxonomy" id="48710"/>
    <lineage>
        <taxon>Eukaryota</taxon>
        <taxon>Metazoa</taxon>
        <taxon>Ecdysozoa</taxon>
        <taxon>Arthropoda</taxon>
        <taxon>Hexapoda</taxon>
        <taxon>Collembola</taxon>
        <taxon>Entomobryomorpha</taxon>
        <taxon>Entomobryoidea</taxon>
        <taxon>Orchesellidae</taxon>
        <taxon>Orchesellinae</taxon>
        <taxon>Orchesella</taxon>
    </lineage>
</organism>
<dbReference type="Gene3D" id="6.10.140.1150">
    <property type="match status" value="1"/>
</dbReference>
<dbReference type="InterPro" id="IPR037239">
    <property type="entry name" value="OSBP_sf"/>
</dbReference>
<feature type="compositionally biased region" description="Polar residues" evidence="3">
    <location>
        <begin position="1"/>
        <end position="10"/>
    </location>
</feature>
<dbReference type="Proteomes" id="UP001642540">
    <property type="component" value="Unassembled WGS sequence"/>
</dbReference>